<dbReference type="InterPro" id="IPR027417">
    <property type="entry name" value="P-loop_NTPase"/>
</dbReference>
<reference evidence="5 6" key="1">
    <citation type="journal article" date="2024" name="Nat. Commun.">
        <title>Phylogenomics reveals the evolutionary origins of lichenization in chlorophyte algae.</title>
        <authorList>
            <person name="Puginier C."/>
            <person name="Libourel C."/>
            <person name="Otte J."/>
            <person name="Skaloud P."/>
            <person name="Haon M."/>
            <person name="Grisel S."/>
            <person name="Petersen M."/>
            <person name="Berrin J.G."/>
            <person name="Delaux P.M."/>
            <person name="Dal Grande F."/>
            <person name="Keller J."/>
        </authorList>
    </citation>
    <scope>NUCLEOTIDE SEQUENCE [LARGE SCALE GENOMIC DNA]</scope>
    <source>
        <strain evidence="5 6">SAG 2145</strain>
    </source>
</reference>
<dbReference type="GO" id="GO:0016887">
    <property type="term" value="F:ATP hydrolysis activity"/>
    <property type="evidence" value="ECO:0007669"/>
    <property type="project" value="InterPro"/>
</dbReference>
<evidence type="ECO:0000256" key="2">
    <source>
        <dbReference type="ARBA" id="ARBA00022741"/>
    </source>
</evidence>
<accession>A0AAW1QZG1</accession>
<keyword evidence="3" id="KW-0067">ATP-binding</keyword>
<protein>
    <submittedName>
        <fullName evidence="5">Uncharacterized protein</fullName>
    </submittedName>
</protein>
<evidence type="ECO:0000313" key="6">
    <source>
        <dbReference type="Proteomes" id="UP001438707"/>
    </source>
</evidence>
<feature type="compositionally biased region" description="Basic and acidic residues" evidence="4">
    <location>
        <begin position="124"/>
        <end position="135"/>
    </location>
</feature>
<proteinExistence type="inferred from homology"/>
<dbReference type="Gene3D" id="3.40.50.300">
    <property type="entry name" value="P-loop containing nucleotide triphosphate hydrolases"/>
    <property type="match status" value="1"/>
</dbReference>
<comment type="similarity">
    <text evidence="1">Belongs to the AFG1 ATPase family.</text>
</comment>
<dbReference type="Proteomes" id="UP001438707">
    <property type="component" value="Unassembled WGS sequence"/>
</dbReference>
<dbReference type="SUPFAM" id="SSF52540">
    <property type="entry name" value="P-loop containing nucleoside triphosphate hydrolases"/>
    <property type="match status" value="1"/>
</dbReference>
<name>A0AAW1QZG1_9CHLO</name>
<comment type="caution">
    <text evidence="5">The sequence shown here is derived from an EMBL/GenBank/DDBJ whole genome shotgun (WGS) entry which is preliminary data.</text>
</comment>
<dbReference type="PANTHER" id="PTHR12169:SF6">
    <property type="entry name" value="AFG1-LIKE ATPASE"/>
    <property type="match status" value="1"/>
</dbReference>
<organism evidence="5 6">
    <name type="scientific">Apatococcus lobatus</name>
    <dbReference type="NCBI Taxonomy" id="904363"/>
    <lineage>
        <taxon>Eukaryota</taxon>
        <taxon>Viridiplantae</taxon>
        <taxon>Chlorophyta</taxon>
        <taxon>core chlorophytes</taxon>
        <taxon>Trebouxiophyceae</taxon>
        <taxon>Chlorellales</taxon>
        <taxon>Chlorellaceae</taxon>
        <taxon>Apatococcus</taxon>
    </lineage>
</organism>
<dbReference type="PANTHER" id="PTHR12169">
    <property type="entry name" value="ATPASE N2B"/>
    <property type="match status" value="1"/>
</dbReference>
<keyword evidence="6" id="KW-1185">Reference proteome</keyword>
<dbReference type="NCBIfam" id="NF040713">
    <property type="entry name" value="ZapE"/>
    <property type="match status" value="1"/>
</dbReference>
<keyword evidence="2" id="KW-0547">Nucleotide-binding</keyword>
<dbReference type="EMBL" id="JALJOS010000020">
    <property type="protein sequence ID" value="KAK9826614.1"/>
    <property type="molecule type" value="Genomic_DNA"/>
</dbReference>
<evidence type="ECO:0000256" key="3">
    <source>
        <dbReference type="ARBA" id="ARBA00022840"/>
    </source>
</evidence>
<dbReference type="Pfam" id="PF03969">
    <property type="entry name" value="AFG1_ATPase"/>
    <property type="match status" value="2"/>
</dbReference>
<feature type="region of interest" description="Disordered" evidence="4">
    <location>
        <begin position="124"/>
        <end position="151"/>
    </location>
</feature>
<dbReference type="GO" id="GO:0005739">
    <property type="term" value="C:mitochondrion"/>
    <property type="evidence" value="ECO:0007669"/>
    <property type="project" value="TreeGrafter"/>
</dbReference>
<evidence type="ECO:0000256" key="1">
    <source>
        <dbReference type="ARBA" id="ARBA00010322"/>
    </source>
</evidence>
<feature type="region of interest" description="Disordered" evidence="4">
    <location>
        <begin position="284"/>
        <end position="311"/>
    </location>
</feature>
<dbReference type="InterPro" id="IPR005654">
    <property type="entry name" value="ATPase_AFG1-like"/>
</dbReference>
<evidence type="ECO:0000313" key="5">
    <source>
        <dbReference type="EMBL" id="KAK9826614.1"/>
    </source>
</evidence>
<dbReference type="AlphaFoldDB" id="A0AAW1QZG1"/>
<sequence>MMLLRRLPQQSGAFCSSASFYIRFGQERPRFFTTASAASQQQNASQQPLESTQKIERRAPALQGALLCEYQKLLASGHLKSDKNQGQCLQQLSQLADSLPNHTQAVKSFQDQLQQYQGCREQQREELKRQERAEAEAAAQQDAKEKARSQSGVWELLDKARTSMGLQQQPAPEISVEQRLMMAAADREQRLDRMIGLPPEPPQPPQGLYIHGSVGSGKSMLMDMFFRVLHEHDVVPRRRRVHFNAAMLELHSRLHRLEQERRAMDHERMEQYAQAVALSQLRRRTPGAHPDSQAAQPDLPQDPEAQREKGSRLAQLAVRRHQRQIKAPDRAERLARSNAVVMRRAAQSLIRGQGPQPDGGWAEAPREAAVLCFDEVQITDPFTAVALKGLVEVLMEEGCVVCATSNRAPWELSASGLHEDLFAHFLASLQNACRPVHLSSQHDYRRLLFSDSQEQQQMYFFPLNSKTEAALQIKWQEATAGEQPASITNMQIEVMFGRTLQVTRARGGVAQFSFEELCGRPLGAADYIAIAQAFHTVFVVDIPAMSLQLRDKARRFITLVDELYNARTRLVCTAACAQDELFSHSGAGEEPIVDLEQLQFESAVEGSKLRRNLMQAGGVAPVFATSEAALAATAQLGGMEERFAFQRAISRLHEMQAQTYVQSRFSAC</sequence>
<gene>
    <name evidence="5" type="ORF">WJX74_005945</name>
</gene>
<dbReference type="GO" id="GO:0005524">
    <property type="term" value="F:ATP binding"/>
    <property type="evidence" value="ECO:0007669"/>
    <property type="project" value="UniProtKB-KW"/>
</dbReference>
<evidence type="ECO:0000256" key="4">
    <source>
        <dbReference type="SAM" id="MobiDB-lite"/>
    </source>
</evidence>